<dbReference type="SUPFAM" id="SSF46785">
    <property type="entry name" value="Winged helix' DNA-binding domain"/>
    <property type="match status" value="1"/>
</dbReference>
<keyword evidence="4" id="KW-0804">Transcription</keyword>
<keyword evidence="8" id="KW-1185">Reference proteome</keyword>
<dbReference type="GeneID" id="36585697"/>
<dbReference type="SMART" id="SM00347">
    <property type="entry name" value="HTH_MARR"/>
    <property type="match status" value="1"/>
</dbReference>
<dbReference type="InParanoid" id="A0A2J6TVV2"/>
<dbReference type="AlphaFoldDB" id="A0A2J6TVV2"/>
<evidence type="ECO:0000313" key="8">
    <source>
        <dbReference type="Proteomes" id="UP000235371"/>
    </source>
</evidence>
<dbReference type="InterPro" id="IPR016181">
    <property type="entry name" value="Acyl_CoA_acyltransferase"/>
</dbReference>
<reference evidence="7 8" key="1">
    <citation type="submission" date="2016-04" db="EMBL/GenBank/DDBJ databases">
        <title>A degradative enzymes factory behind the ericoid mycorrhizal symbiosis.</title>
        <authorList>
            <consortium name="DOE Joint Genome Institute"/>
            <person name="Martino E."/>
            <person name="Morin E."/>
            <person name="Grelet G."/>
            <person name="Kuo A."/>
            <person name="Kohler A."/>
            <person name="Daghino S."/>
            <person name="Barry K."/>
            <person name="Choi C."/>
            <person name="Cichocki N."/>
            <person name="Clum A."/>
            <person name="Copeland A."/>
            <person name="Hainaut M."/>
            <person name="Haridas S."/>
            <person name="Labutti K."/>
            <person name="Lindquist E."/>
            <person name="Lipzen A."/>
            <person name="Khouja H.-R."/>
            <person name="Murat C."/>
            <person name="Ohm R."/>
            <person name="Olson A."/>
            <person name="Spatafora J."/>
            <person name="Veneault-Fourrey C."/>
            <person name="Henrissat B."/>
            <person name="Grigoriev I."/>
            <person name="Martin F."/>
            <person name="Perotto S."/>
        </authorList>
    </citation>
    <scope>NUCLEOTIDE SEQUENCE [LARGE SCALE GENOMIC DNA]</scope>
    <source>
        <strain evidence="7 8">E</strain>
    </source>
</reference>
<dbReference type="CDD" id="cd00090">
    <property type="entry name" value="HTH_ARSR"/>
    <property type="match status" value="1"/>
</dbReference>
<organism evidence="7 8">
    <name type="scientific">Hyaloscypha bicolor E</name>
    <dbReference type="NCBI Taxonomy" id="1095630"/>
    <lineage>
        <taxon>Eukaryota</taxon>
        <taxon>Fungi</taxon>
        <taxon>Dikarya</taxon>
        <taxon>Ascomycota</taxon>
        <taxon>Pezizomycotina</taxon>
        <taxon>Leotiomycetes</taxon>
        <taxon>Helotiales</taxon>
        <taxon>Hyaloscyphaceae</taxon>
        <taxon>Hyaloscypha</taxon>
        <taxon>Hyaloscypha bicolor</taxon>
    </lineage>
</organism>
<dbReference type="Proteomes" id="UP000235371">
    <property type="component" value="Unassembled WGS sequence"/>
</dbReference>
<dbReference type="PROSITE" id="PS50995">
    <property type="entry name" value="HTH_MARR_2"/>
    <property type="match status" value="1"/>
</dbReference>
<evidence type="ECO:0000256" key="4">
    <source>
        <dbReference type="ARBA" id="ARBA00023163"/>
    </source>
</evidence>
<evidence type="ECO:0000256" key="1">
    <source>
        <dbReference type="ARBA" id="ARBA00022679"/>
    </source>
</evidence>
<dbReference type="PROSITE" id="PS01117">
    <property type="entry name" value="HTH_MARR_1"/>
    <property type="match status" value="1"/>
</dbReference>
<feature type="domain" description="N-acetyltransferase" evidence="6">
    <location>
        <begin position="158"/>
        <end position="314"/>
    </location>
</feature>
<dbReference type="GO" id="GO:0008080">
    <property type="term" value="F:N-acetyltransferase activity"/>
    <property type="evidence" value="ECO:0007669"/>
    <property type="project" value="InterPro"/>
</dbReference>
<dbReference type="Pfam" id="PF01047">
    <property type="entry name" value="MarR"/>
    <property type="match status" value="1"/>
</dbReference>
<dbReference type="GO" id="GO:0003677">
    <property type="term" value="F:DNA binding"/>
    <property type="evidence" value="ECO:0007669"/>
    <property type="project" value="UniProtKB-KW"/>
</dbReference>
<dbReference type="InterPro" id="IPR011991">
    <property type="entry name" value="ArsR-like_HTH"/>
</dbReference>
<dbReference type="Gene3D" id="3.40.630.30">
    <property type="match status" value="1"/>
</dbReference>
<dbReference type="CDD" id="cd04301">
    <property type="entry name" value="NAT_SF"/>
    <property type="match status" value="1"/>
</dbReference>
<dbReference type="PANTHER" id="PTHR13947">
    <property type="entry name" value="GNAT FAMILY N-ACETYLTRANSFERASE"/>
    <property type="match status" value="1"/>
</dbReference>
<dbReference type="InterPro" id="IPR023187">
    <property type="entry name" value="Tscrpt_reg_MarR-type_CS"/>
</dbReference>
<dbReference type="Pfam" id="PF00583">
    <property type="entry name" value="Acetyltransf_1"/>
    <property type="match status" value="1"/>
</dbReference>
<evidence type="ECO:0000259" key="5">
    <source>
        <dbReference type="PROSITE" id="PS50995"/>
    </source>
</evidence>
<evidence type="ECO:0000259" key="6">
    <source>
        <dbReference type="PROSITE" id="PS51186"/>
    </source>
</evidence>
<keyword evidence="2" id="KW-0805">Transcription regulation</keyword>
<dbReference type="InterPro" id="IPR050769">
    <property type="entry name" value="NAT_camello-type"/>
</dbReference>
<evidence type="ECO:0000313" key="7">
    <source>
        <dbReference type="EMBL" id="PMD67162.1"/>
    </source>
</evidence>
<keyword evidence="1 7" id="KW-0808">Transferase</keyword>
<keyword evidence="3" id="KW-0238">DNA-binding</keyword>
<name>A0A2J6TVV2_9HELO</name>
<dbReference type="STRING" id="1095630.A0A2J6TVV2"/>
<evidence type="ECO:0000256" key="2">
    <source>
        <dbReference type="ARBA" id="ARBA00023015"/>
    </source>
</evidence>
<dbReference type="InterPro" id="IPR000182">
    <property type="entry name" value="GNAT_dom"/>
</dbReference>
<evidence type="ECO:0000256" key="3">
    <source>
        <dbReference type="ARBA" id="ARBA00023125"/>
    </source>
</evidence>
<dbReference type="PROSITE" id="PS51186">
    <property type="entry name" value="GNAT"/>
    <property type="match status" value="1"/>
</dbReference>
<feature type="domain" description="HTH marR-type" evidence="5">
    <location>
        <begin position="4"/>
        <end position="140"/>
    </location>
</feature>
<proteinExistence type="predicted"/>
<sequence length="318" mass="34485">MHTANEMVSNIREASRLLVRELGFMSPTLAGTELPASAVHAIIEISHSTPTTASSLSKTLNLDRSNISRVLAKLVEAGAVIETPNASDGRQKILSITDEGKEISGRIDKFANEQVMKALKNLPAGSAPEQILGGIRAYATALRAQRLGEEVKPVEGMAIISGYRPGLLGRCLEMHMQYYSRAVGFGGAFEAQLATGLGELLNRLDSPRSEAWVVTDGTKICGTVFIDGEGLGEGKAHLRAFIVDDTLRGRGLGRKLIGKAISFVDDHAFTETHLYTFRGLDAARRLYESCGFALAEEALSNKWGKEMMIQHFVRTPSR</sequence>
<dbReference type="Gene3D" id="1.10.10.10">
    <property type="entry name" value="Winged helix-like DNA-binding domain superfamily/Winged helix DNA-binding domain"/>
    <property type="match status" value="1"/>
</dbReference>
<dbReference type="EMBL" id="KZ613740">
    <property type="protein sequence ID" value="PMD67162.1"/>
    <property type="molecule type" value="Genomic_DNA"/>
</dbReference>
<dbReference type="PRINTS" id="PR00598">
    <property type="entry name" value="HTHMARR"/>
</dbReference>
<dbReference type="OrthoDB" id="41532at2759"/>
<dbReference type="PANTHER" id="PTHR13947:SF37">
    <property type="entry name" value="LD18367P"/>
    <property type="match status" value="1"/>
</dbReference>
<gene>
    <name evidence="7" type="ORF">K444DRAFT_578564</name>
</gene>
<dbReference type="RefSeq" id="XP_024744066.1">
    <property type="nucleotide sequence ID" value="XM_024877620.1"/>
</dbReference>
<dbReference type="InterPro" id="IPR036390">
    <property type="entry name" value="WH_DNA-bd_sf"/>
</dbReference>
<dbReference type="GO" id="GO:0003700">
    <property type="term" value="F:DNA-binding transcription factor activity"/>
    <property type="evidence" value="ECO:0007669"/>
    <property type="project" value="InterPro"/>
</dbReference>
<protein>
    <submittedName>
        <fullName evidence="7">Transcriptional regulator, MarR family with acetyltransferase activity</fullName>
    </submittedName>
</protein>
<dbReference type="InterPro" id="IPR036388">
    <property type="entry name" value="WH-like_DNA-bd_sf"/>
</dbReference>
<dbReference type="SUPFAM" id="SSF55729">
    <property type="entry name" value="Acyl-CoA N-acyltransferases (Nat)"/>
    <property type="match status" value="1"/>
</dbReference>
<accession>A0A2J6TVV2</accession>
<dbReference type="InterPro" id="IPR000835">
    <property type="entry name" value="HTH_MarR-typ"/>
</dbReference>